<proteinExistence type="inferred from homology"/>
<evidence type="ECO:0000256" key="8">
    <source>
        <dbReference type="ARBA" id="ARBA00023329"/>
    </source>
</evidence>
<evidence type="ECO:0000256" key="1">
    <source>
        <dbReference type="ARBA" id="ARBA00004555"/>
    </source>
</evidence>
<dbReference type="InterPro" id="IPR038564">
    <property type="entry name" value="Maf1_sf"/>
</dbReference>
<comment type="subcellular location">
    <subcellularLocation>
        <location evidence="2">Cytoplasmic vesicle</location>
        <location evidence="2">Clathrin-coated vesicle membrane</location>
    </subcellularLocation>
    <subcellularLocation>
        <location evidence="1">Golgi apparatus</location>
    </subcellularLocation>
</comment>
<name>A0AAN6PFT4_9PEZI</name>
<dbReference type="PANTHER" id="PTHR22504">
    <property type="entry name" value="REPRESSOR OF RNA POLYMERASE III TRANSCRIPTION MAF1"/>
    <property type="match status" value="1"/>
</dbReference>
<dbReference type="GO" id="GO:0000994">
    <property type="term" value="F:RNA polymerase III core binding"/>
    <property type="evidence" value="ECO:0007669"/>
    <property type="project" value="TreeGrafter"/>
</dbReference>
<dbReference type="GO" id="GO:0035615">
    <property type="term" value="F:clathrin adaptor activity"/>
    <property type="evidence" value="ECO:0007669"/>
    <property type="project" value="InterPro"/>
</dbReference>
<dbReference type="AlphaFoldDB" id="A0AAN6PFT4"/>
<dbReference type="InterPro" id="IPR011012">
    <property type="entry name" value="Longin-like_dom_sf"/>
</dbReference>
<evidence type="ECO:0000256" key="5">
    <source>
        <dbReference type="ARBA" id="ARBA00022927"/>
    </source>
</evidence>
<comment type="caution">
    <text evidence="13">The sequence shown here is derived from an EMBL/GenBank/DDBJ whole genome shotgun (WGS) entry which is preliminary data.</text>
</comment>
<dbReference type="InterPro" id="IPR044733">
    <property type="entry name" value="AP1_sigma"/>
</dbReference>
<evidence type="ECO:0000313" key="13">
    <source>
        <dbReference type="EMBL" id="KAK4038431.1"/>
    </source>
</evidence>
<dbReference type="InterPro" id="IPR022775">
    <property type="entry name" value="AP_mu_sigma_su"/>
</dbReference>
<protein>
    <recommendedName>
        <fullName evidence="9">AP-1 complex subunit sigma-1</fullName>
    </recommendedName>
    <alternativeName>
        <fullName evidence="10">Sigma1-adaptin</fullName>
    </alternativeName>
</protein>
<dbReference type="GO" id="GO:0015031">
    <property type="term" value="P:protein transport"/>
    <property type="evidence" value="ECO:0007669"/>
    <property type="project" value="UniProtKB-KW"/>
</dbReference>
<evidence type="ECO:0000256" key="6">
    <source>
        <dbReference type="ARBA" id="ARBA00023034"/>
    </source>
</evidence>
<evidence type="ECO:0000256" key="2">
    <source>
        <dbReference type="ARBA" id="ARBA00004640"/>
    </source>
</evidence>
<dbReference type="Pfam" id="PF09174">
    <property type="entry name" value="Maf1"/>
    <property type="match status" value="1"/>
</dbReference>
<sequence length="567" mass="64314">MAINYLILLSRQGKVRLAKWFTTLSPKDKAKIVKDVSQLVLARRTRMCNFLEYKDTKIVYRRYASLFFIAGCSSEDNELITLEVIHRYVEQMDKYYGNVCELDIIFSFTKAYYILDELLLAGELQESSKKNVLRCISQQDALEDMEEVEETTSALKEAGFLSEFPAFPPLHKRRAPPEDVTAPSVDDNWQTPQRGTTRQTAFDPDDKMKYLSLPSFDVVTSALNFDTPDCHVTGSCDLYTTKAAGSDKKLYKNIQQSLESQHAALLKFGASLSPPQRDSMAASLNLSRSSPFGSLDEMSNRRTFAYLIATLNASHPDYDFSHVLRPADFKRERVLRRVMTQIDSTLSSVRPNSTLLDVAVPRSSPAKPTDFNTGISTAPAWGPQMWAMVDKEMMLKDCTVFSYQPADDPFDEEEGAIWALHYFFFNKALKRVCYLYVRGVPVMSHSPRVTAHSSAMSRRTRASLAGLADDDMDDLGADKRARYWLGDKFAERITASDDDMDDGLVWNRDADGDVNCQYDEDDEDEDFEEDEEMGADEEEEDYRQRRRSASPVRGVSEDIAASMEIDV</sequence>
<dbReference type="GO" id="GO:0005634">
    <property type="term" value="C:nucleus"/>
    <property type="evidence" value="ECO:0007669"/>
    <property type="project" value="TreeGrafter"/>
</dbReference>
<feature type="region of interest" description="Disordered" evidence="11">
    <location>
        <begin position="511"/>
        <end position="567"/>
    </location>
</feature>
<dbReference type="InterPro" id="IPR015257">
    <property type="entry name" value="Maf1"/>
</dbReference>
<dbReference type="GO" id="GO:0005829">
    <property type="term" value="C:cytosol"/>
    <property type="evidence" value="ECO:0007669"/>
    <property type="project" value="GOC"/>
</dbReference>
<keyword evidence="4" id="KW-0813">Transport</keyword>
<organism evidence="13 14">
    <name type="scientific">Parachaetomium inaequale</name>
    <dbReference type="NCBI Taxonomy" id="2588326"/>
    <lineage>
        <taxon>Eukaryota</taxon>
        <taxon>Fungi</taxon>
        <taxon>Dikarya</taxon>
        <taxon>Ascomycota</taxon>
        <taxon>Pezizomycotina</taxon>
        <taxon>Sordariomycetes</taxon>
        <taxon>Sordariomycetidae</taxon>
        <taxon>Sordariales</taxon>
        <taxon>Chaetomiaceae</taxon>
        <taxon>Parachaetomium</taxon>
    </lineage>
</organism>
<accession>A0AAN6PFT4</accession>
<evidence type="ECO:0000256" key="11">
    <source>
        <dbReference type="SAM" id="MobiDB-lite"/>
    </source>
</evidence>
<feature type="compositionally biased region" description="Acidic residues" evidence="11">
    <location>
        <begin position="518"/>
        <end position="541"/>
    </location>
</feature>
<evidence type="ECO:0000256" key="9">
    <source>
        <dbReference type="ARBA" id="ARBA00074180"/>
    </source>
</evidence>
<comment type="similarity">
    <text evidence="3">Belongs to the adaptor complexes small subunit family.</text>
</comment>
<dbReference type="FunFam" id="3.30.450.60:FF:000007">
    <property type="entry name" value="AP complex subunit sigma"/>
    <property type="match status" value="1"/>
</dbReference>
<dbReference type="Gene3D" id="3.40.1000.50">
    <property type="entry name" value="Repressor of RNA polymerase III transcription Maf1"/>
    <property type="match status" value="1"/>
</dbReference>
<keyword evidence="14" id="KW-1185">Reference proteome</keyword>
<keyword evidence="6" id="KW-0333">Golgi apparatus</keyword>
<evidence type="ECO:0000256" key="7">
    <source>
        <dbReference type="ARBA" id="ARBA00023136"/>
    </source>
</evidence>
<dbReference type="FunFam" id="3.40.1000.50:FF:000004">
    <property type="entry name" value="Repressor of RNA polymerase III transcription MAF1"/>
    <property type="match status" value="1"/>
</dbReference>
<keyword evidence="8" id="KW-0968">Cytoplasmic vesicle</keyword>
<evidence type="ECO:0000256" key="10">
    <source>
        <dbReference type="ARBA" id="ARBA00081706"/>
    </source>
</evidence>
<dbReference type="SUPFAM" id="SSF64356">
    <property type="entry name" value="SNARE-like"/>
    <property type="match status" value="1"/>
</dbReference>
<evidence type="ECO:0000313" key="14">
    <source>
        <dbReference type="Proteomes" id="UP001303115"/>
    </source>
</evidence>
<dbReference type="GO" id="GO:0016480">
    <property type="term" value="P:negative regulation of transcription by RNA polymerase III"/>
    <property type="evidence" value="ECO:0007669"/>
    <property type="project" value="InterPro"/>
</dbReference>
<feature type="domain" description="AP complex mu/sigma subunit" evidence="12">
    <location>
        <begin position="3"/>
        <end position="142"/>
    </location>
</feature>
<dbReference type="CDD" id="cd14831">
    <property type="entry name" value="AP1_sigma"/>
    <property type="match status" value="1"/>
</dbReference>
<dbReference type="GO" id="GO:0030121">
    <property type="term" value="C:AP-1 adaptor complex"/>
    <property type="evidence" value="ECO:0007669"/>
    <property type="project" value="InterPro"/>
</dbReference>
<feature type="compositionally biased region" description="Polar residues" evidence="11">
    <location>
        <begin position="187"/>
        <end position="200"/>
    </location>
</feature>
<evidence type="ECO:0000259" key="12">
    <source>
        <dbReference type="Pfam" id="PF01217"/>
    </source>
</evidence>
<dbReference type="PANTHER" id="PTHR22504:SF0">
    <property type="entry name" value="REPRESSOR OF RNA POLYMERASE III TRANSCRIPTION MAF1 HOMOLOG"/>
    <property type="match status" value="1"/>
</dbReference>
<dbReference type="Pfam" id="PF01217">
    <property type="entry name" value="Clat_adaptor_s"/>
    <property type="match status" value="1"/>
</dbReference>
<gene>
    <name evidence="13" type="ORF">C8A01DRAFT_37612</name>
</gene>
<keyword evidence="7" id="KW-0472">Membrane</keyword>
<dbReference type="GO" id="GO:0016482">
    <property type="term" value="P:cytosolic transport"/>
    <property type="evidence" value="ECO:0007669"/>
    <property type="project" value="UniProtKB-ARBA"/>
</dbReference>
<dbReference type="Proteomes" id="UP001303115">
    <property type="component" value="Unassembled WGS sequence"/>
</dbReference>
<feature type="region of interest" description="Disordered" evidence="11">
    <location>
        <begin position="175"/>
        <end position="202"/>
    </location>
</feature>
<evidence type="ECO:0000256" key="4">
    <source>
        <dbReference type="ARBA" id="ARBA00022448"/>
    </source>
</evidence>
<reference evidence="14" key="1">
    <citation type="journal article" date="2023" name="Mol. Phylogenet. Evol.">
        <title>Genome-scale phylogeny and comparative genomics of the fungal order Sordariales.</title>
        <authorList>
            <person name="Hensen N."/>
            <person name="Bonometti L."/>
            <person name="Westerberg I."/>
            <person name="Brannstrom I.O."/>
            <person name="Guillou S."/>
            <person name="Cros-Aarteil S."/>
            <person name="Calhoun S."/>
            <person name="Haridas S."/>
            <person name="Kuo A."/>
            <person name="Mondo S."/>
            <person name="Pangilinan J."/>
            <person name="Riley R."/>
            <person name="LaButti K."/>
            <person name="Andreopoulos B."/>
            <person name="Lipzen A."/>
            <person name="Chen C."/>
            <person name="Yan M."/>
            <person name="Daum C."/>
            <person name="Ng V."/>
            <person name="Clum A."/>
            <person name="Steindorff A."/>
            <person name="Ohm R.A."/>
            <person name="Martin F."/>
            <person name="Silar P."/>
            <person name="Natvig D.O."/>
            <person name="Lalanne C."/>
            <person name="Gautier V."/>
            <person name="Ament-Velasquez S.L."/>
            <person name="Kruys A."/>
            <person name="Hutchinson M.I."/>
            <person name="Powell A.J."/>
            <person name="Barry K."/>
            <person name="Miller A.N."/>
            <person name="Grigoriev I.V."/>
            <person name="Debuchy R."/>
            <person name="Gladieux P."/>
            <person name="Hiltunen Thoren M."/>
            <person name="Johannesson H."/>
        </authorList>
    </citation>
    <scope>NUCLEOTIDE SEQUENCE [LARGE SCALE GENOMIC DNA]</scope>
    <source>
        <strain evidence="14">CBS 284.82</strain>
    </source>
</reference>
<evidence type="ECO:0000256" key="3">
    <source>
        <dbReference type="ARBA" id="ARBA00006972"/>
    </source>
</evidence>
<dbReference type="EMBL" id="MU854429">
    <property type="protein sequence ID" value="KAK4038431.1"/>
    <property type="molecule type" value="Genomic_DNA"/>
</dbReference>
<keyword evidence="5" id="KW-0653">Protein transport</keyword>
<dbReference type="Gene3D" id="3.30.450.60">
    <property type="match status" value="1"/>
</dbReference>